<organism evidence="1 2">
    <name type="scientific">Acanthopleuribacter pedis</name>
    <dbReference type="NCBI Taxonomy" id="442870"/>
    <lineage>
        <taxon>Bacteria</taxon>
        <taxon>Pseudomonadati</taxon>
        <taxon>Acidobacteriota</taxon>
        <taxon>Holophagae</taxon>
        <taxon>Acanthopleuribacterales</taxon>
        <taxon>Acanthopleuribacteraceae</taxon>
        <taxon>Acanthopleuribacter</taxon>
    </lineage>
</organism>
<dbReference type="Proteomes" id="UP000664417">
    <property type="component" value="Unassembled WGS sequence"/>
</dbReference>
<comment type="caution">
    <text evidence="1">The sequence shown here is derived from an EMBL/GenBank/DDBJ whole genome shotgun (WGS) entry which is preliminary data.</text>
</comment>
<dbReference type="EMBL" id="JAFREP010000024">
    <property type="protein sequence ID" value="MBO1321464.1"/>
    <property type="molecule type" value="Genomic_DNA"/>
</dbReference>
<reference evidence="1" key="1">
    <citation type="submission" date="2021-03" db="EMBL/GenBank/DDBJ databases">
        <authorList>
            <person name="Wang G."/>
        </authorList>
    </citation>
    <scope>NUCLEOTIDE SEQUENCE</scope>
    <source>
        <strain evidence="1">KCTC 12899</strain>
    </source>
</reference>
<proteinExistence type="predicted"/>
<accession>A0A8J7U631</accession>
<keyword evidence="2" id="KW-1185">Reference proteome</keyword>
<dbReference type="AlphaFoldDB" id="A0A8J7U631"/>
<evidence type="ECO:0000313" key="2">
    <source>
        <dbReference type="Proteomes" id="UP000664417"/>
    </source>
</evidence>
<name>A0A8J7U631_9BACT</name>
<gene>
    <name evidence="1" type="ORF">J3U88_23480</name>
</gene>
<evidence type="ECO:0000313" key="1">
    <source>
        <dbReference type="EMBL" id="MBO1321464.1"/>
    </source>
</evidence>
<sequence length="76" mass="8670">MFVSPVPGEEKEKSWIIEPKEGHSDEEVMTQLRRYGVSDINHLSTGFIKAIGKTPNIQNIRNIAFFQEKVGHKFPS</sequence>
<protein>
    <submittedName>
        <fullName evidence="1">Uncharacterized protein</fullName>
    </submittedName>
</protein>
<dbReference type="RefSeq" id="WP_207861438.1">
    <property type="nucleotide sequence ID" value="NZ_JAFREP010000024.1"/>
</dbReference>